<evidence type="ECO:0000313" key="4">
    <source>
        <dbReference type="EMBL" id="NYI39914.1"/>
    </source>
</evidence>
<dbReference type="InterPro" id="IPR015421">
    <property type="entry name" value="PyrdxlP-dep_Trfase_major"/>
</dbReference>
<evidence type="ECO:0000256" key="2">
    <source>
        <dbReference type="RuleBase" id="RU004508"/>
    </source>
</evidence>
<dbReference type="PANTHER" id="PTHR30244:SF34">
    <property type="entry name" value="DTDP-4-AMINO-4,6-DIDEOXYGALACTOSE TRANSAMINASE"/>
    <property type="match status" value="1"/>
</dbReference>
<dbReference type="InterPro" id="IPR000653">
    <property type="entry name" value="DegT/StrS_aminotransferase"/>
</dbReference>
<comment type="similarity">
    <text evidence="2">Belongs to the DegT/DnrJ/EryC1 family.</text>
</comment>
<dbReference type="SUPFAM" id="SSF53383">
    <property type="entry name" value="PLP-dependent transferases"/>
    <property type="match status" value="1"/>
</dbReference>
<comment type="caution">
    <text evidence="4">The sequence shown here is derived from an EMBL/GenBank/DDBJ whole genome shotgun (WGS) entry which is preliminary data.</text>
</comment>
<evidence type="ECO:0000256" key="3">
    <source>
        <dbReference type="SAM" id="MobiDB-lite"/>
    </source>
</evidence>
<dbReference type="Proteomes" id="UP000547973">
    <property type="component" value="Unassembled WGS sequence"/>
</dbReference>
<gene>
    <name evidence="4" type="ORF">BKA03_000033</name>
</gene>
<dbReference type="GO" id="GO:0000271">
    <property type="term" value="P:polysaccharide biosynthetic process"/>
    <property type="evidence" value="ECO:0007669"/>
    <property type="project" value="TreeGrafter"/>
</dbReference>
<reference evidence="4 5" key="1">
    <citation type="submission" date="2020-07" db="EMBL/GenBank/DDBJ databases">
        <title>Sequencing the genomes of 1000 actinobacteria strains.</title>
        <authorList>
            <person name="Klenk H.-P."/>
        </authorList>
    </citation>
    <scope>NUCLEOTIDE SEQUENCE [LARGE SCALE GENOMIC DNA]</scope>
    <source>
        <strain evidence="4 5">DSM 19970</strain>
    </source>
</reference>
<dbReference type="GO" id="GO:0030170">
    <property type="term" value="F:pyridoxal phosphate binding"/>
    <property type="evidence" value="ECO:0007669"/>
    <property type="project" value="TreeGrafter"/>
</dbReference>
<keyword evidence="5" id="KW-1185">Reference proteome</keyword>
<dbReference type="PANTHER" id="PTHR30244">
    <property type="entry name" value="TRANSAMINASE"/>
    <property type="match status" value="1"/>
</dbReference>
<protein>
    <submittedName>
        <fullName evidence="4">dTDP-4-amino-4,6-dideoxygalactose transaminase</fullName>
    </submittedName>
</protein>
<organism evidence="4 5">
    <name type="scientific">Demequina lutea</name>
    <dbReference type="NCBI Taxonomy" id="431489"/>
    <lineage>
        <taxon>Bacteria</taxon>
        <taxon>Bacillati</taxon>
        <taxon>Actinomycetota</taxon>
        <taxon>Actinomycetes</taxon>
        <taxon>Micrococcales</taxon>
        <taxon>Demequinaceae</taxon>
        <taxon>Demequina</taxon>
    </lineage>
</organism>
<feature type="region of interest" description="Disordered" evidence="3">
    <location>
        <begin position="1"/>
        <end position="20"/>
    </location>
</feature>
<dbReference type="InterPro" id="IPR015424">
    <property type="entry name" value="PyrdxlP-dep_Trfase"/>
</dbReference>
<dbReference type="GO" id="GO:0008483">
    <property type="term" value="F:transaminase activity"/>
    <property type="evidence" value="ECO:0007669"/>
    <property type="project" value="TreeGrafter"/>
</dbReference>
<keyword evidence="2" id="KW-0663">Pyridoxal phosphate</keyword>
<dbReference type="EMBL" id="JACBZO010000001">
    <property type="protein sequence ID" value="NYI39914.1"/>
    <property type="molecule type" value="Genomic_DNA"/>
</dbReference>
<dbReference type="Pfam" id="PF01041">
    <property type="entry name" value="DegT_DnrJ_EryC1"/>
    <property type="match status" value="1"/>
</dbReference>
<evidence type="ECO:0000256" key="1">
    <source>
        <dbReference type="ARBA" id="ARBA00001933"/>
    </source>
</evidence>
<accession>A0A7Z0CGP2</accession>
<dbReference type="OrthoDB" id="3181046at2"/>
<proteinExistence type="inferred from homology"/>
<dbReference type="AlphaFoldDB" id="A0A7Z0CGP2"/>
<evidence type="ECO:0000313" key="5">
    <source>
        <dbReference type="Proteomes" id="UP000547973"/>
    </source>
</evidence>
<sequence length="410" mass="43331">MSGARVTGDSGAPRDSRLGGTQGVADRLAALTGTEAADWHVVFKARYGMLETFAAIAEHTSRRSVVSQLLTCATAVDPILVAGLRPTYAEVSPDSLSIDPDRLAVGDDVAAVVIQHTFGIVDDAASQRVAAAARAAGALVLEDSAHCVGRMARGVDGAPIADVAFHSFGVEKMLPTMFGGAVWVNPAMEHEALRLAIVGRLTSLDRPGWRLRCAARTYRYQLAVLNRVPRQIGRPLRSLLVKVGSFDPPVADSETEGRLAYRSAAATGWIHAGVAAALGRLRASEELRANAVAAYVEEFGDRVEIPASATMGQPLVRFPFLVPPGVDPEVVIAGLRATGVVEGRWYRPALFPGASDPAVYGYVPGAAAHAVTEGVIARIVNLPTSVEPDQARRTARHALELIDSSRVGRT</sequence>
<dbReference type="RefSeq" id="WP_062075618.1">
    <property type="nucleotide sequence ID" value="NZ_BBRC01000012.1"/>
</dbReference>
<comment type="cofactor">
    <cofactor evidence="1">
        <name>pyridoxal 5'-phosphate</name>
        <dbReference type="ChEBI" id="CHEBI:597326"/>
    </cofactor>
</comment>
<dbReference type="Gene3D" id="3.40.640.10">
    <property type="entry name" value="Type I PLP-dependent aspartate aminotransferase-like (Major domain)"/>
    <property type="match status" value="1"/>
</dbReference>
<name>A0A7Z0CGP2_9MICO</name>